<dbReference type="AlphaFoldDB" id="A0A1G7Q6X3"/>
<evidence type="ECO:0000256" key="2">
    <source>
        <dbReference type="SAM" id="Phobius"/>
    </source>
</evidence>
<evidence type="ECO:0000313" key="5">
    <source>
        <dbReference type="Proteomes" id="UP000199076"/>
    </source>
</evidence>
<evidence type="ECO:0000313" key="4">
    <source>
        <dbReference type="EMBL" id="SDF94205.1"/>
    </source>
</evidence>
<feature type="transmembrane region" description="Helical" evidence="2">
    <location>
        <begin position="51"/>
        <end position="74"/>
    </location>
</feature>
<sequence length="132" mass="13422">MISDDDPDPSEASPDVEPADTPDSGPSGETAEESTDGDGSSDRDIEVPMRVYKAITVFTTLFAIATVVGGFVVLDSATNRATASLSAIQPVAALFGIGLILAGAAAYAFSTRFRAAGMGKSKDDTAEGTDNG</sequence>
<feature type="domain" description="DUF7315" evidence="3">
    <location>
        <begin position="43"/>
        <end position="127"/>
    </location>
</feature>
<feature type="transmembrane region" description="Helical" evidence="2">
    <location>
        <begin position="86"/>
        <end position="109"/>
    </location>
</feature>
<evidence type="ECO:0000256" key="1">
    <source>
        <dbReference type="SAM" id="MobiDB-lite"/>
    </source>
</evidence>
<keyword evidence="2" id="KW-0812">Transmembrane</keyword>
<dbReference type="Pfam" id="PF23997">
    <property type="entry name" value="DUF7315"/>
    <property type="match status" value="1"/>
</dbReference>
<proteinExistence type="predicted"/>
<keyword evidence="5" id="KW-1185">Reference proteome</keyword>
<dbReference type="EMBL" id="FNBK01000012">
    <property type="protein sequence ID" value="SDF94205.1"/>
    <property type="molecule type" value="Genomic_DNA"/>
</dbReference>
<dbReference type="STRING" id="660518.SAMN05216218_11212"/>
<keyword evidence="2" id="KW-1133">Transmembrane helix</keyword>
<organism evidence="4 5">
    <name type="scientific">Halorientalis regularis</name>
    <dbReference type="NCBI Taxonomy" id="660518"/>
    <lineage>
        <taxon>Archaea</taxon>
        <taxon>Methanobacteriati</taxon>
        <taxon>Methanobacteriota</taxon>
        <taxon>Stenosarchaea group</taxon>
        <taxon>Halobacteria</taxon>
        <taxon>Halobacteriales</taxon>
        <taxon>Haloarculaceae</taxon>
        <taxon>Halorientalis</taxon>
    </lineage>
</organism>
<evidence type="ECO:0000259" key="3">
    <source>
        <dbReference type="Pfam" id="PF23997"/>
    </source>
</evidence>
<reference evidence="5" key="1">
    <citation type="submission" date="2016-10" db="EMBL/GenBank/DDBJ databases">
        <authorList>
            <person name="Varghese N."/>
            <person name="Submissions S."/>
        </authorList>
    </citation>
    <scope>NUCLEOTIDE SEQUENCE [LARGE SCALE GENOMIC DNA]</scope>
    <source>
        <strain evidence="5">IBRC-M 10760</strain>
    </source>
</reference>
<dbReference type="InterPro" id="IPR055739">
    <property type="entry name" value="DUF7315"/>
</dbReference>
<dbReference type="Proteomes" id="UP000199076">
    <property type="component" value="Unassembled WGS sequence"/>
</dbReference>
<name>A0A1G7Q6X3_9EURY</name>
<dbReference type="RefSeq" id="WP_394327229.1">
    <property type="nucleotide sequence ID" value="NZ_FNBK01000012.1"/>
</dbReference>
<gene>
    <name evidence="4" type="ORF">SAMN05216218_11212</name>
</gene>
<feature type="region of interest" description="Disordered" evidence="1">
    <location>
        <begin position="1"/>
        <end position="44"/>
    </location>
</feature>
<protein>
    <recommendedName>
        <fullName evidence="3">DUF7315 domain-containing protein</fullName>
    </recommendedName>
</protein>
<accession>A0A1G7Q6X3</accession>
<keyword evidence="2" id="KW-0472">Membrane</keyword>